<keyword evidence="8" id="KW-1185">Reference proteome</keyword>
<dbReference type="PROSITE" id="PS51257">
    <property type="entry name" value="PROKAR_LIPOPROTEIN"/>
    <property type="match status" value="1"/>
</dbReference>
<gene>
    <name evidence="7" type="ORF">GH885_10005</name>
</gene>
<dbReference type="RefSeq" id="WP_153835348.1">
    <property type="nucleotide sequence ID" value="NZ_JBHUMW010000030.1"/>
</dbReference>
<evidence type="ECO:0000256" key="5">
    <source>
        <dbReference type="SAM" id="SignalP"/>
    </source>
</evidence>
<keyword evidence="2 3" id="KW-0186">Copper</keyword>
<keyword evidence="4" id="KW-1015">Disulfide bond</keyword>
<dbReference type="EMBL" id="WJEE01000019">
    <property type="protein sequence ID" value="MRI66663.1"/>
    <property type="molecule type" value="Genomic_DNA"/>
</dbReference>
<keyword evidence="3" id="KW-0479">Metal-binding</keyword>
<name>A0A6N7QX19_9BACI</name>
<proteinExistence type="inferred from homology"/>
<sequence>MKRNAILMIFVALILAGCAGSNKYEGDFSFEVEDFTFTNQDGEDFSKSELDGKFWVANMIFTNCNTICPSMTANMARLQGLLEEENIDAELVSFSVDPTNDSPEILKKYIEERGGTLDNWNALTGYTDEEISQFASNSFKAFIENPENEDQVVHTSQFYLVTPDGNAIKKYTGDQADNMQKIVEDIQAMN</sequence>
<feature type="signal peptide" evidence="5">
    <location>
        <begin position="1"/>
        <end position="23"/>
    </location>
</feature>
<dbReference type="InterPro" id="IPR013766">
    <property type="entry name" value="Thioredoxin_domain"/>
</dbReference>
<evidence type="ECO:0000313" key="8">
    <source>
        <dbReference type="Proteomes" id="UP000435187"/>
    </source>
</evidence>
<evidence type="ECO:0000313" key="7">
    <source>
        <dbReference type="EMBL" id="MRI66663.1"/>
    </source>
</evidence>
<evidence type="ECO:0000256" key="4">
    <source>
        <dbReference type="PIRSR" id="PIRSR603782-2"/>
    </source>
</evidence>
<protein>
    <submittedName>
        <fullName evidence="7">SCO family protein</fullName>
    </submittedName>
</protein>
<evidence type="ECO:0000256" key="2">
    <source>
        <dbReference type="ARBA" id="ARBA00023008"/>
    </source>
</evidence>
<dbReference type="PROSITE" id="PS51352">
    <property type="entry name" value="THIOREDOXIN_2"/>
    <property type="match status" value="1"/>
</dbReference>
<dbReference type="Gene3D" id="3.40.30.10">
    <property type="entry name" value="Glutaredoxin"/>
    <property type="match status" value="1"/>
</dbReference>
<feature type="binding site" evidence="3">
    <location>
        <position position="64"/>
    </location>
    <ligand>
        <name>Cu cation</name>
        <dbReference type="ChEBI" id="CHEBI:23378"/>
    </ligand>
</feature>
<dbReference type="SUPFAM" id="SSF52833">
    <property type="entry name" value="Thioredoxin-like"/>
    <property type="match status" value="1"/>
</dbReference>
<dbReference type="PANTHER" id="PTHR12151:SF25">
    <property type="entry name" value="LINALOOL DEHYDRATASE_ISOMERASE DOMAIN-CONTAINING PROTEIN"/>
    <property type="match status" value="1"/>
</dbReference>
<evidence type="ECO:0000256" key="1">
    <source>
        <dbReference type="ARBA" id="ARBA00010996"/>
    </source>
</evidence>
<comment type="similarity">
    <text evidence="1">Belongs to the SCO1/2 family.</text>
</comment>
<evidence type="ECO:0000256" key="3">
    <source>
        <dbReference type="PIRSR" id="PIRSR603782-1"/>
    </source>
</evidence>
<dbReference type="Pfam" id="PF02630">
    <property type="entry name" value="SCO1-SenC"/>
    <property type="match status" value="1"/>
</dbReference>
<dbReference type="CDD" id="cd02968">
    <property type="entry name" value="SCO"/>
    <property type="match status" value="1"/>
</dbReference>
<dbReference type="GO" id="GO:0046872">
    <property type="term" value="F:metal ion binding"/>
    <property type="evidence" value="ECO:0007669"/>
    <property type="project" value="UniProtKB-KW"/>
</dbReference>
<organism evidence="7 8">
    <name type="scientific">Gracilibacillus thailandensis</name>
    <dbReference type="NCBI Taxonomy" id="563735"/>
    <lineage>
        <taxon>Bacteria</taxon>
        <taxon>Bacillati</taxon>
        <taxon>Bacillota</taxon>
        <taxon>Bacilli</taxon>
        <taxon>Bacillales</taxon>
        <taxon>Bacillaceae</taxon>
        <taxon>Gracilibacillus</taxon>
    </lineage>
</organism>
<accession>A0A6N7QX19</accession>
<comment type="caution">
    <text evidence="7">The sequence shown here is derived from an EMBL/GenBank/DDBJ whole genome shotgun (WGS) entry which is preliminary data.</text>
</comment>
<feature type="chain" id="PRO_5038840243" evidence="5">
    <location>
        <begin position="24"/>
        <end position="190"/>
    </location>
</feature>
<feature type="domain" description="Thioredoxin" evidence="6">
    <location>
        <begin position="26"/>
        <end position="190"/>
    </location>
</feature>
<evidence type="ECO:0000259" key="6">
    <source>
        <dbReference type="PROSITE" id="PS51352"/>
    </source>
</evidence>
<dbReference type="InterPro" id="IPR036249">
    <property type="entry name" value="Thioredoxin-like_sf"/>
</dbReference>
<keyword evidence="5" id="KW-0732">Signal</keyword>
<reference evidence="7 8" key="1">
    <citation type="submission" date="2019-10" db="EMBL/GenBank/DDBJ databases">
        <title>Gracilibacillus salitolerans sp. nov., a moderate halophile isolated from a saline soil in northwest China.</title>
        <authorList>
            <person name="Gan L."/>
        </authorList>
    </citation>
    <scope>NUCLEOTIDE SEQUENCE [LARGE SCALE GENOMIC DNA]</scope>
    <source>
        <strain evidence="7 8">TP2-8</strain>
    </source>
</reference>
<dbReference type="InterPro" id="IPR003782">
    <property type="entry name" value="SCO1/SenC"/>
</dbReference>
<dbReference type="Proteomes" id="UP000435187">
    <property type="component" value="Unassembled WGS sequence"/>
</dbReference>
<dbReference type="AlphaFoldDB" id="A0A6N7QX19"/>
<feature type="binding site" evidence="3">
    <location>
        <position position="154"/>
    </location>
    <ligand>
        <name>Cu cation</name>
        <dbReference type="ChEBI" id="CHEBI:23378"/>
    </ligand>
</feature>
<feature type="binding site" evidence="3">
    <location>
        <position position="68"/>
    </location>
    <ligand>
        <name>Cu cation</name>
        <dbReference type="ChEBI" id="CHEBI:23378"/>
    </ligand>
</feature>
<feature type="disulfide bond" description="Redox-active" evidence="4">
    <location>
        <begin position="64"/>
        <end position="68"/>
    </location>
</feature>
<dbReference type="PANTHER" id="PTHR12151">
    <property type="entry name" value="ELECTRON TRANSPORT PROTIN SCO1/SENC FAMILY MEMBER"/>
    <property type="match status" value="1"/>
</dbReference>